<evidence type="ECO:0000256" key="6">
    <source>
        <dbReference type="ARBA" id="ARBA00023004"/>
    </source>
</evidence>
<dbReference type="Pfam" id="PF00067">
    <property type="entry name" value="p450"/>
    <property type="match status" value="1"/>
</dbReference>
<dbReference type="InterPro" id="IPR001128">
    <property type="entry name" value="Cyt_P450"/>
</dbReference>
<evidence type="ECO:0000256" key="2">
    <source>
        <dbReference type="ARBA" id="ARBA00010617"/>
    </source>
</evidence>
<sequence length="552" mass="62148">MGIISSTGAVRQCTAACFLGVLSHAVYFIRGRQHSRQSVHIACSYILGSMVASSLCIQSLGFSTGTQRAIQLLASYFAALFGSIITYRVFFHRTRHFPGPSLARVTKLYAGPWLNRHGKMHEEHRRLAGEYGDFVRIAPNEIMIRHIDALAKVHGGASRCTKGMVYDNLQLFGVKNLDGIADRPAHRLRRQVWDKAFGTRNLEVYERHAEATARDWLQRLGDLAAAGRAVDTSLFSLLISFDNMGRVGFSREFGLVTAGRESHYLELLEWLFGSIAVLGSSFSWPVPIVQALNLDPRQRELEEAAMQEANLRLRRTDDPEDVMKYLIQDFRSESPKSFEDIKTLYSDSSAIFIGATDTIAFALANTFYYLARDPSLRSRLRGELKKTEIETGGLRHSDLVGVELLDAIINETMRMHAPIGANGSRFSPPEGMVIGDTFIPGGVEMFLPIPLYHRSEKYFKQADDFIVERWTTRPDLILDRRAFHPFLTGPWNCVGRRLAMLLLRVVIAHTVWNYDFGFAPGEDGHGILDRSRNQIIMKAGPLFLTFKAIRDS</sequence>
<keyword evidence="7" id="KW-0503">Monooxygenase</keyword>
<keyword evidence="3 8" id="KW-0349">Heme</keyword>
<dbReference type="GO" id="GO:0004497">
    <property type="term" value="F:monooxygenase activity"/>
    <property type="evidence" value="ECO:0007669"/>
    <property type="project" value="UniProtKB-KW"/>
</dbReference>
<keyword evidence="4 8" id="KW-0479">Metal-binding</keyword>
<dbReference type="Proteomes" id="UP000284375">
    <property type="component" value="Unassembled WGS sequence"/>
</dbReference>
<feature type="binding site" description="axial binding residue" evidence="8">
    <location>
        <position position="493"/>
    </location>
    <ligand>
        <name>heme</name>
        <dbReference type="ChEBI" id="CHEBI:30413"/>
    </ligand>
    <ligandPart>
        <name>Fe</name>
        <dbReference type="ChEBI" id="CHEBI:18248"/>
    </ligandPart>
</feature>
<evidence type="ECO:0000313" key="10">
    <source>
        <dbReference type="EMBL" id="ROW01452.1"/>
    </source>
</evidence>
<name>A0A423WDJ8_CYTCH</name>
<proteinExistence type="inferred from homology"/>
<feature type="transmembrane region" description="Helical" evidence="9">
    <location>
        <begin position="41"/>
        <end position="63"/>
    </location>
</feature>
<dbReference type="InterPro" id="IPR036396">
    <property type="entry name" value="Cyt_P450_sf"/>
</dbReference>
<dbReference type="GO" id="GO:0020037">
    <property type="term" value="F:heme binding"/>
    <property type="evidence" value="ECO:0007669"/>
    <property type="project" value="InterPro"/>
</dbReference>
<evidence type="ECO:0000256" key="3">
    <source>
        <dbReference type="ARBA" id="ARBA00022617"/>
    </source>
</evidence>
<evidence type="ECO:0008006" key="12">
    <source>
        <dbReference type="Google" id="ProtNLM"/>
    </source>
</evidence>
<dbReference type="OrthoDB" id="6692864at2759"/>
<dbReference type="STRING" id="252740.A0A423WDJ8"/>
<accession>A0A423WDJ8</accession>
<keyword evidence="9" id="KW-0472">Membrane</keyword>
<dbReference type="GO" id="GO:0005506">
    <property type="term" value="F:iron ion binding"/>
    <property type="evidence" value="ECO:0007669"/>
    <property type="project" value="InterPro"/>
</dbReference>
<dbReference type="Gene3D" id="1.10.630.10">
    <property type="entry name" value="Cytochrome P450"/>
    <property type="match status" value="1"/>
</dbReference>
<keyword evidence="11" id="KW-1185">Reference proteome</keyword>
<reference evidence="10 11" key="1">
    <citation type="submission" date="2015-09" db="EMBL/GenBank/DDBJ databases">
        <title>Host preference determinants of Valsa canker pathogens revealed by comparative genomics.</title>
        <authorList>
            <person name="Yin Z."/>
            <person name="Huang L."/>
        </authorList>
    </citation>
    <scope>NUCLEOTIDE SEQUENCE [LARGE SCALE GENOMIC DNA]</scope>
    <source>
        <strain evidence="10 11">YSFL</strain>
    </source>
</reference>
<evidence type="ECO:0000256" key="8">
    <source>
        <dbReference type="PIRSR" id="PIRSR602403-1"/>
    </source>
</evidence>
<dbReference type="EMBL" id="LJZO01000006">
    <property type="protein sequence ID" value="ROW01452.1"/>
    <property type="molecule type" value="Genomic_DNA"/>
</dbReference>
<keyword evidence="9" id="KW-1133">Transmembrane helix</keyword>
<evidence type="ECO:0000256" key="1">
    <source>
        <dbReference type="ARBA" id="ARBA00001971"/>
    </source>
</evidence>
<dbReference type="PRINTS" id="PR00385">
    <property type="entry name" value="P450"/>
</dbReference>
<evidence type="ECO:0000256" key="5">
    <source>
        <dbReference type="ARBA" id="ARBA00023002"/>
    </source>
</evidence>
<organism evidence="10 11">
    <name type="scientific">Cytospora chrysosperma</name>
    <name type="common">Cytospora canker fungus</name>
    <name type="synonym">Sphaeria chrysosperma</name>
    <dbReference type="NCBI Taxonomy" id="252740"/>
    <lineage>
        <taxon>Eukaryota</taxon>
        <taxon>Fungi</taxon>
        <taxon>Dikarya</taxon>
        <taxon>Ascomycota</taxon>
        <taxon>Pezizomycotina</taxon>
        <taxon>Sordariomycetes</taxon>
        <taxon>Sordariomycetidae</taxon>
        <taxon>Diaporthales</taxon>
        <taxon>Cytosporaceae</taxon>
        <taxon>Cytospora</taxon>
    </lineage>
</organism>
<gene>
    <name evidence="10" type="ORF">VSDG_02021</name>
</gene>
<comment type="caution">
    <text evidence="10">The sequence shown here is derived from an EMBL/GenBank/DDBJ whole genome shotgun (WGS) entry which is preliminary data.</text>
</comment>
<feature type="transmembrane region" description="Helical" evidence="9">
    <location>
        <begin position="69"/>
        <end position="90"/>
    </location>
</feature>
<evidence type="ECO:0000313" key="11">
    <source>
        <dbReference type="Proteomes" id="UP000284375"/>
    </source>
</evidence>
<dbReference type="AlphaFoldDB" id="A0A423WDJ8"/>
<dbReference type="InterPro" id="IPR002403">
    <property type="entry name" value="Cyt_P450_E_grp-IV"/>
</dbReference>
<dbReference type="PRINTS" id="PR00465">
    <property type="entry name" value="EP450IV"/>
</dbReference>
<evidence type="ECO:0000256" key="4">
    <source>
        <dbReference type="ARBA" id="ARBA00022723"/>
    </source>
</evidence>
<evidence type="ECO:0000256" key="7">
    <source>
        <dbReference type="ARBA" id="ARBA00023033"/>
    </source>
</evidence>
<keyword evidence="5" id="KW-0560">Oxidoreductase</keyword>
<dbReference type="PANTHER" id="PTHR24305">
    <property type="entry name" value="CYTOCHROME P450"/>
    <property type="match status" value="1"/>
</dbReference>
<feature type="transmembrane region" description="Helical" evidence="9">
    <location>
        <begin position="12"/>
        <end position="29"/>
    </location>
</feature>
<dbReference type="PANTHER" id="PTHR24305:SF187">
    <property type="entry name" value="P450, PUTATIVE (EUROFUNG)-RELATED"/>
    <property type="match status" value="1"/>
</dbReference>
<comment type="similarity">
    <text evidence="2">Belongs to the cytochrome P450 family.</text>
</comment>
<dbReference type="GO" id="GO:0016705">
    <property type="term" value="F:oxidoreductase activity, acting on paired donors, with incorporation or reduction of molecular oxygen"/>
    <property type="evidence" value="ECO:0007669"/>
    <property type="project" value="InterPro"/>
</dbReference>
<evidence type="ECO:0000256" key="9">
    <source>
        <dbReference type="SAM" id="Phobius"/>
    </source>
</evidence>
<dbReference type="SUPFAM" id="SSF48264">
    <property type="entry name" value="Cytochrome P450"/>
    <property type="match status" value="1"/>
</dbReference>
<comment type="cofactor">
    <cofactor evidence="1 8">
        <name>heme</name>
        <dbReference type="ChEBI" id="CHEBI:30413"/>
    </cofactor>
</comment>
<keyword evidence="6 8" id="KW-0408">Iron</keyword>
<dbReference type="InterPro" id="IPR050121">
    <property type="entry name" value="Cytochrome_P450_monoxygenase"/>
</dbReference>
<protein>
    <recommendedName>
        <fullName evidence="12">Cytochrome P450</fullName>
    </recommendedName>
</protein>
<keyword evidence="9" id="KW-0812">Transmembrane</keyword>